<dbReference type="Proteomes" id="UP000298460">
    <property type="component" value="Unassembled WGS sequence"/>
</dbReference>
<dbReference type="AlphaFoldDB" id="A0A4Z0QVI3"/>
<organism evidence="2 3">
    <name type="scientific">Desulfosporosinus fructosivorans</name>
    <dbReference type="NCBI Taxonomy" id="2018669"/>
    <lineage>
        <taxon>Bacteria</taxon>
        <taxon>Bacillati</taxon>
        <taxon>Bacillota</taxon>
        <taxon>Clostridia</taxon>
        <taxon>Eubacteriales</taxon>
        <taxon>Desulfitobacteriaceae</taxon>
        <taxon>Desulfosporosinus</taxon>
    </lineage>
</organism>
<feature type="domain" description="Ketopantoate reductase N-terminal" evidence="1">
    <location>
        <begin position="4"/>
        <end position="141"/>
    </location>
</feature>
<dbReference type="SUPFAM" id="SSF51735">
    <property type="entry name" value="NAD(P)-binding Rossmann-fold domains"/>
    <property type="match status" value="1"/>
</dbReference>
<accession>A0A4Z0QVI3</accession>
<comment type="caution">
    <text evidence="2">The sequence shown here is derived from an EMBL/GenBank/DDBJ whole genome shotgun (WGS) entry which is preliminary data.</text>
</comment>
<dbReference type="EMBL" id="SPQQ01000027">
    <property type="protein sequence ID" value="TGE34831.1"/>
    <property type="molecule type" value="Genomic_DNA"/>
</dbReference>
<dbReference type="InterPro" id="IPR036291">
    <property type="entry name" value="NAD(P)-bd_dom_sf"/>
</dbReference>
<proteinExistence type="predicted"/>
<name>A0A4Z0QVI3_9FIRM</name>
<dbReference type="InterPro" id="IPR013332">
    <property type="entry name" value="KPR_N"/>
</dbReference>
<dbReference type="Gene3D" id="3.40.50.720">
    <property type="entry name" value="NAD(P)-binding Rossmann-like Domain"/>
    <property type="match status" value="1"/>
</dbReference>
<evidence type="ECO:0000313" key="2">
    <source>
        <dbReference type="EMBL" id="TGE34831.1"/>
    </source>
</evidence>
<evidence type="ECO:0000313" key="3">
    <source>
        <dbReference type="Proteomes" id="UP000298460"/>
    </source>
</evidence>
<sequence>MRTAIMGVGSLGTIAGALITKNGGDVILIDANKEHVKALNEKGATITGTMELNIPVKAITPDEMTGVYDVVLYLVKQTYNEVALKQLLPHLGPDSVVCTLQNGVPEEAVAEIIGKERTLSGTVGWGATYVGPGVSMLTSDPNKMSYDIGELDGSIRERTKKVAELKMVRIMTELDLQPATPAEARELLALTR</sequence>
<protein>
    <recommendedName>
        <fullName evidence="1">Ketopantoate reductase N-terminal domain-containing protein</fullName>
    </recommendedName>
</protein>
<dbReference type="Pfam" id="PF02558">
    <property type="entry name" value="ApbA"/>
    <property type="match status" value="1"/>
</dbReference>
<gene>
    <name evidence="2" type="ORF">E4K67_28570</name>
</gene>
<dbReference type="RefSeq" id="WP_135552988.1">
    <property type="nucleotide sequence ID" value="NZ_SPQQ01000027.1"/>
</dbReference>
<evidence type="ECO:0000259" key="1">
    <source>
        <dbReference type="Pfam" id="PF02558"/>
    </source>
</evidence>
<keyword evidence="3" id="KW-1185">Reference proteome</keyword>
<reference evidence="2 3" key="1">
    <citation type="submission" date="2019-03" db="EMBL/GenBank/DDBJ databases">
        <title>Draft Genome Sequence of Desulfosporosinus fructosivorans Strain 63.6F, Isolated from Marine Sediment in the Baltic Sea.</title>
        <authorList>
            <person name="Hausmann B."/>
            <person name="Vandieken V."/>
            <person name="Pjevac P."/>
            <person name="Schreck K."/>
            <person name="Herbold C.W."/>
            <person name="Loy A."/>
        </authorList>
    </citation>
    <scope>NUCLEOTIDE SEQUENCE [LARGE SCALE GENOMIC DNA]</scope>
    <source>
        <strain evidence="2 3">63.6F</strain>
    </source>
</reference>
<dbReference type="OrthoDB" id="9793586at2"/>